<proteinExistence type="predicted"/>
<reference evidence="2 3" key="1">
    <citation type="submission" date="2016-11" db="EMBL/GenBank/DDBJ databases">
        <authorList>
            <person name="Jaros S."/>
            <person name="Januszkiewicz K."/>
            <person name="Wedrychowicz H."/>
        </authorList>
    </citation>
    <scope>NUCLEOTIDE SEQUENCE [LARGE SCALE GENOMIC DNA]</scope>
    <source>
        <strain evidence="2 3">DSM 27406</strain>
    </source>
</reference>
<protein>
    <submittedName>
        <fullName evidence="2">RimK-like ATP-grasp domain-containing protein</fullName>
    </submittedName>
</protein>
<evidence type="ECO:0000313" key="2">
    <source>
        <dbReference type="EMBL" id="SHM85141.1"/>
    </source>
</evidence>
<feature type="domain" description="ATP-grasp fold RimK-type" evidence="1">
    <location>
        <begin position="213"/>
        <end position="299"/>
    </location>
</feature>
<keyword evidence="3" id="KW-1185">Reference proteome</keyword>
<dbReference type="EMBL" id="FRBL01000012">
    <property type="protein sequence ID" value="SHM85141.1"/>
    <property type="molecule type" value="Genomic_DNA"/>
</dbReference>
<evidence type="ECO:0000313" key="3">
    <source>
        <dbReference type="Proteomes" id="UP000184420"/>
    </source>
</evidence>
<accession>A0A1M7M3A5</accession>
<dbReference type="AlphaFoldDB" id="A0A1M7M3A5"/>
<dbReference type="SUPFAM" id="SSF56059">
    <property type="entry name" value="Glutathione synthetase ATP-binding domain-like"/>
    <property type="match status" value="1"/>
</dbReference>
<dbReference type="InterPro" id="IPR013651">
    <property type="entry name" value="ATP-grasp_RimK-type"/>
</dbReference>
<dbReference type="Proteomes" id="UP000184420">
    <property type="component" value="Unassembled WGS sequence"/>
</dbReference>
<organism evidence="2 3">
    <name type="scientific">Chitinophaga jiangningensis</name>
    <dbReference type="NCBI Taxonomy" id="1419482"/>
    <lineage>
        <taxon>Bacteria</taxon>
        <taxon>Pseudomonadati</taxon>
        <taxon>Bacteroidota</taxon>
        <taxon>Chitinophagia</taxon>
        <taxon>Chitinophagales</taxon>
        <taxon>Chitinophagaceae</taxon>
        <taxon>Chitinophaga</taxon>
    </lineage>
</organism>
<dbReference type="Pfam" id="PF08443">
    <property type="entry name" value="RimK"/>
    <property type="match status" value="1"/>
</dbReference>
<dbReference type="OrthoDB" id="1704979at2"/>
<gene>
    <name evidence="2" type="ORF">SAMN05444266_11245</name>
</gene>
<sequence>MKLAIHHTPGSFSDRWIDYCRNNAIPYTLVDCYRNDIMEQLKDCDALMWHWHHGDYKAVRFARQLTYSLEAAGKLVFPDSKTVWHFDDKVGQKYLAEALNAPMVPSFVFYDKTQALDWINTTTFPKVFKLRGGAGASNVRLVKDAAAARKLAGKAFGRGFAARDRFNRFIDAVWRLKRDKNGAAFLGLFRGIGRIFIPTMYEKMHGREKGYLYFQEFMPENNFDTRIIAINGKAFAIRRYNREGDFRASGSGLIGYERKLFDERCVRITLDLAEKMQAQSLALDFIYDPQQQPLIVEMSYGFATPVYDKCTGYWDMDLNWHEGPFVPQHFMVDAMLGQIAKQKPAYT</sequence>
<evidence type="ECO:0000259" key="1">
    <source>
        <dbReference type="Pfam" id="PF08443"/>
    </source>
</evidence>
<dbReference type="Gene3D" id="3.30.470.20">
    <property type="entry name" value="ATP-grasp fold, B domain"/>
    <property type="match status" value="1"/>
</dbReference>
<name>A0A1M7M3A5_9BACT</name>
<dbReference type="RefSeq" id="WP_073087002.1">
    <property type="nucleotide sequence ID" value="NZ_FRBL01000012.1"/>
</dbReference>
<dbReference type="STRING" id="1419482.SAMN05444266_11245"/>